<evidence type="ECO:0000256" key="3">
    <source>
        <dbReference type="ARBA" id="ARBA00023096"/>
    </source>
</evidence>
<organism evidence="6">
    <name type="scientific">uncultured Thiotrichaceae bacterium</name>
    <dbReference type="NCBI Taxonomy" id="298394"/>
    <lineage>
        <taxon>Bacteria</taxon>
        <taxon>Pseudomonadati</taxon>
        <taxon>Pseudomonadota</taxon>
        <taxon>Gammaproteobacteria</taxon>
        <taxon>Thiotrichales</taxon>
        <taxon>Thiotrichaceae</taxon>
        <taxon>environmental samples</taxon>
    </lineage>
</organism>
<feature type="active site" description="Proton donor" evidence="4">
    <location>
        <position position="195"/>
    </location>
</feature>
<dbReference type="NCBIfam" id="TIGR00559">
    <property type="entry name" value="pdxJ"/>
    <property type="match status" value="1"/>
</dbReference>
<dbReference type="GO" id="GO:0033856">
    <property type="term" value="F:pyridoxine 5'-phosphate synthase activity"/>
    <property type="evidence" value="ECO:0007669"/>
    <property type="project" value="UniProtKB-UniRule"/>
</dbReference>
<feature type="binding site" evidence="4">
    <location>
        <position position="7"/>
    </location>
    <ligand>
        <name>3-amino-2-oxopropyl phosphate</name>
        <dbReference type="ChEBI" id="CHEBI:57279"/>
    </ligand>
</feature>
<evidence type="ECO:0000256" key="2">
    <source>
        <dbReference type="ARBA" id="ARBA00022679"/>
    </source>
</evidence>
<comment type="subcellular location">
    <subcellularLocation>
        <location evidence="4">Cytoplasm</location>
    </subcellularLocation>
</comment>
<feature type="binding site" evidence="4">
    <location>
        <begin position="217"/>
        <end position="218"/>
    </location>
    <ligand>
        <name>3-amino-2-oxopropyl phosphate</name>
        <dbReference type="ChEBI" id="CHEBI:57279"/>
    </ligand>
</feature>
<feature type="active site" description="Proton acceptor" evidence="4">
    <location>
        <position position="43"/>
    </location>
</feature>
<reference evidence="6" key="1">
    <citation type="submission" date="2020-01" db="EMBL/GenBank/DDBJ databases">
        <authorList>
            <person name="Meier V. D."/>
            <person name="Meier V D."/>
        </authorList>
    </citation>
    <scope>NUCLEOTIDE SEQUENCE</scope>
    <source>
        <strain evidence="6">HLG_WM_MAG_08</strain>
    </source>
</reference>
<feature type="active site" description="Proton acceptor" evidence="4">
    <location>
        <position position="74"/>
    </location>
</feature>
<feature type="binding site" evidence="4">
    <location>
        <position position="50"/>
    </location>
    <ligand>
        <name>1-deoxy-D-xylulose 5-phosphate</name>
        <dbReference type="ChEBI" id="CHEBI:57792"/>
    </ligand>
</feature>
<dbReference type="GO" id="GO:0008615">
    <property type="term" value="P:pyridoxine biosynthetic process"/>
    <property type="evidence" value="ECO:0007669"/>
    <property type="project" value="UniProtKB-UniRule"/>
</dbReference>
<feature type="binding site" evidence="4">
    <location>
        <position position="45"/>
    </location>
    <ligand>
        <name>1-deoxy-D-xylulose 5-phosphate</name>
        <dbReference type="ChEBI" id="CHEBI:57792"/>
    </ligand>
</feature>
<proteinExistence type="inferred from homology"/>
<dbReference type="NCBIfam" id="NF003626">
    <property type="entry name" value="PRK05265.1-4"/>
    <property type="match status" value="1"/>
</dbReference>
<keyword evidence="2 4" id="KW-0808">Transferase</keyword>
<dbReference type="AlphaFoldDB" id="A0A6S6SEY8"/>
<dbReference type="EMBL" id="CACVAV010000112">
    <property type="protein sequence ID" value="CAA6806974.1"/>
    <property type="molecule type" value="Genomic_DNA"/>
</dbReference>
<gene>
    <name evidence="4" type="primary">pdxJ</name>
    <name evidence="6" type="ORF">HELGO_WM12288</name>
</gene>
<comment type="subunit">
    <text evidence="4">Homooctamer; tetramer of dimers.</text>
</comment>
<dbReference type="Pfam" id="PF03740">
    <property type="entry name" value="PdxJ"/>
    <property type="match status" value="1"/>
</dbReference>
<comment type="pathway">
    <text evidence="4">Cofactor biosynthesis; pyridoxine 5'-phosphate biosynthesis; pyridoxine 5'-phosphate from D-erythrose 4-phosphate: step 5/5.</text>
</comment>
<evidence type="ECO:0000256" key="1">
    <source>
        <dbReference type="ARBA" id="ARBA00022490"/>
    </source>
</evidence>
<dbReference type="PANTHER" id="PTHR30456">
    <property type="entry name" value="PYRIDOXINE 5'-PHOSPHATE SYNTHASE"/>
    <property type="match status" value="1"/>
</dbReference>
<accession>A0A6S6SEY8</accession>
<comment type="caution">
    <text evidence="4">Lacks conserved residue(s) required for the propagation of feature annotation.</text>
</comment>
<keyword evidence="1 4" id="KW-0963">Cytoplasm</keyword>
<comment type="similarity">
    <text evidence="4">Belongs to the PNP synthase family.</text>
</comment>
<dbReference type="GO" id="GO:0005829">
    <property type="term" value="C:cytosol"/>
    <property type="evidence" value="ECO:0007669"/>
    <property type="project" value="TreeGrafter"/>
</dbReference>
<feature type="binding site" evidence="4">
    <location>
        <position position="18"/>
    </location>
    <ligand>
        <name>3-amino-2-oxopropyl phosphate</name>
        <dbReference type="ChEBI" id="CHEBI:57279"/>
    </ligand>
</feature>
<sequence length="247" mass="27639">MTMLSVNLNKIALLRNSRGRDFPNVVEFANKMMALGVKGITVHPRQDERHITMQDAYDLGDLLSGNAEVEYNIEGYPSEDFMALVTKIKPTQCTLVPDSPDQLTSDHGWDLEKEGAFVKRICERLNAEGIRSALFMDPSPAQIKLVPASGAKRIELYTEEYAATYDAPEHEAVFQRYRESAQVAQSLGIDLNAGHDLDLTNLAKFLTIPDILEVSIGHVLTIECIEYGMKDVIRRYLAICDEAEMTT</sequence>
<dbReference type="PANTHER" id="PTHR30456:SF0">
    <property type="entry name" value="PYRIDOXINE 5'-PHOSPHATE SYNTHASE"/>
    <property type="match status" value="1"/>
</dbReference>
<evidence type="ECO:0000313" key="6">
    <source>
        <dbReference type="EMBL" id="CAA6806974.1"/>
    </source>
</evidence>
<dbReference type="EC" id="2.6.99.2" evidence="4 5"/>
<feature type="site" description="Transition state stabilizer" evidence="4">
    <location>
        <position position="155"/>
    </location>
</feature>
<keyword evidence="3 4" id="KW-0664">Pyridoxine biosynthesis</keyword>
<dbReference type="InterPro" id="IPR013785">
    <property type="entry name" value="Aldolase_TIM"/>
</dbReference>
<dbReference type="SUPFAM" id="SSF63892">
    <property type="entry name" value="Pyridoxine 5'-phosphate synthase"/>
    <property type="match status" value="1"/>
</dbReference>
<protein>
    <recommendedName>
        <fullName evidence="4 5">Pyridoxine 5'-phosphate synthase</fullName>
        <shortName evidence="4">PNP synthase</shortName>
        <ecNumber evidence="4 5">2.6.99.2</ecNumber>
    </recommendedName>
</protein>
<evidence type="ECO:0000256" key="4">
    <source>
        <dbReference type="HAMAP-Rule" id="MF_00279"/>
    </source>
</evidence>
<dbReference type="InterPro" id="IPR004569">
    <property type="entry name" value="PyrdxlP_synth_PdxJ"/>
</dbReference>
<dbReference type="CDD" id="cd00003">
    <property type="entry name" value="PNPsynthase"/>
    <property type="match status" value="1"/>
</dbReference>
<evidence type="ECO:0000256" key="5">
    <source>
        <dbReference type="NCBIfam" id="TIGR00559"/>
    </source>
</evidence>
<dbReference type="UniPathway" id="UPA00244">
    <property type="reaction ID" value="UER00313"/>
</dbReference>
<comment type="function">
    <text evidence="4">Catalyzes the complicated ring closure reaction between the two acyclic compounds 1-deoxy-D-xylulose-5-phosphate (DXP) and 3-amino-2-oxopropyl phosphate (1-amino-acetone-3-phosphate or AAP) to form pyridoxine 5'-phosphate (PNP) and inorganic phosphate.</text>
</comment>
<dbReference type="HAMAP" id="MF_00279">
    <property type="entry name" value="PdxJ"/>
    <property type="match status" value="1"/>
</dbReference>
<feature type="binding site" evidence="4">
    <location>
        <position position="104"/>
    </location>
    <ligand>
        <name>1-deoxy-D-xylulose 5-phosphate</name>
        <dbReference type="ChEBI" id="CHEBI:57792"/>
    </ligand>
</feature>
<dbReference type="InterPro" id="IPR036130">
    <property type="entry name" value="Pyridoxine-5'_phos_synth"/>
</dbReference>
<dbReference type="Gene3D" id="3.20.20.70">
    <property type="entry name" value="Aldolase class I"/>
    <property type="match status" value="1"/>
</dbReference>
<feature type="binding site" evidence="4">
    <location>
        <position position="196"/>
    </location>
    <ligand>
        <name>3-amino-2-oxopropyl phosphate</name>
        <dbReference type="ChEBI" id="CHEBI:57279"/>
    </ligand>
</feature>
<comment type="catalytic activity">
    <reaction evidence="4">
        <text>3-amino-2-oxopropyl phosphate + 1-deoxy-D-xylulose 5-phosphate = pyridoxine 5'-phosphate + phosphate + 2 H2O + H(+)</text>
        <dbReference type="Rhea" id="RHEA:15265"/>
        <dbReference type="ChEBI" id="CHEBI:15377"/>
        <dbReference type="ChEBI" id="CHEBI:15378"/>
        <dbReference type="ChEBI" id="CHEBI:43474"/>
        <dbReference type="ChEBI" id="CHEBI:57279"/>
        <dbReference type="ChEBI" id="CHEBI:57792"/>
        <dbReference type="ChEBI" id="CHEBI:58589"/>
        <dbReference type="EC" id="2.6.99.2"/>
    </reaction>
</comment>
<name>A0A6S6SEY8_9GAMM</name>